<keyword evidence="1" id="KW-1133">Transmembrane helix</keyword>
<evidence type="ECO:0000313" key="3">
    <source>
        <dbReference type="Proteomes" id="UP000308054"/>
    </source>
</evidence>
<protein>
    <recommendedName>
        <fullName evidence="4">Cellulose synthase regulatory subunit</fullName>
    </recommendedName>
</protein>
<dbReference type="EMBL" id="SRXW01000003">
    <property type="protein sequence ID" value="TGY88550.1"/>
    <property type="molecule type" value="Genomic_DNA"/>
</dbReference>
<organism evidence="2 3">
    <name type="scientific">Marinicauda algicola</name>
    <dbReference type="NCBI Taxonomy" id="2029849"/>
    <lineage>
        <taxon>Bacteria</taxon>
        <taxon>Pseudomonadati</taxon>
        <taxon>Pseudomonadota</taxon>
        <taxon>Alphaproteobacteria</taxon>
        <taxon>Maricaulales</taxon>
        <taxon>Maricaulaceae</taxon>
        <taxon>Marinicauda</taxon>
    </lineage>
</organism>
<keyword evidence="1" id="KW-0812">Transmembrane</keyword>
<proteinExistence type="predicted"/>
<reference evidence="2 3" key="1">
    <citation type="journal article" date="2017" name="Int. J. Syst. Evol. Microbiol.">
        <title>Marinicauda algicola sp. nov., isolated from a marine red alga Rhodosorus marinus.</title>
        <authorList>
            <person name="Jeong S.E."/>
            <person name="Jeon S.H."/>
            <person name="Chun B.H."/>
            <person name="Kim D.W."/>
            <person name="Jeon C.O."/>
        </authorList>
    </citation>
    <scope>NUCLEOTIDE SEQUENCE [LARGE SCALE GENOMIC DNA]</scope>
    <source>
        <strain evidence="2 3">JCM 31718</strain>
    </source>
</reference>
<evidence type="ECO:0008006" key="4">
    <source>
        <dbReference type="Google" id="ProtNLM"/>
    </source>
</evidence>
<feature type="transmembrane region" description="Helical" evidence="1">
    <location>
        <begin position="480"/>
        <end position="499"/>
    </location>
</feature>
<accession>A0A4S2GZ70</accession>
<dbReference type="Proteomes" id="UP000308054">
    <property type="component" value="Unassembled WGS sequence"/>
</dbReference>
<keyword evidence="1" id="KW-0472">Membrane</keyword>
<sequence>MMASASPGYSSDLRPARSEELTLASLDAAARLRLDEDQALVRVDFDLAPGARAEAVELILVARPKSDASGGRISVSINRGRSVVLAPRAESFEARFALYSEAVRPGTNTLNLVFEAGGEDGWILDAEASRLRVSAAPAAGYDSLSDIEAALASDYATPRRIHVDAREAGVQETAVAALTAQGLALRLGEAPILVNEPSVAELTVRAVADPAAVTPAIVMTGPSEIQLSATDSSALIAAARLFAARSMEGQERRFGAAQALSAPRLVFTETAAAPASSDLAHLAALGAPFGAEQGSRTAVVIAGADPESRAAALAVIGRAALASGSAWIYGWFGEDVQLAPANHNLLVLGPMDTMDARLIEAAPSEVRAATDAARARTPRDSHYFGSTAFAAEETRALGDVTGIAAIFDDRRGRTVALITAPEGADFARAAKRLARSTLWDGMEGRAVLWDAAAVTAFGPSTGPAFSREAVTVFLRRNDRWVALGAFSLAVLLLIAGGAVNRTASRRV</sequence>
<name>A0A4S2GZ70_9PROT</name>
<gene>
    <name evidence="2" type="ORF">E5163_12110</name>
</gene>
<evidence type="ECO:0000313" key="2">
    <source>
        <dbReference type="EMBL" id="TGY88550.1"/>
    </source>
</evidence>
<comment type="caution">
    <text evidence="2">The sequence shown here is derived from an EMBL/GenBank/DDBJ whole genome shotgun (WGS) entry which is preliminary data.</text>
</comment>
<keyword evidence="3" id="KW-1185">Reference proteome</keyword>
<dbReference type="RefSeq" id="WP_135996396.1">
    <property type="nucleotide sequence ID" value="NZ_CP071057.1"/>
</dbReference>
<dbReference type="AlphaFoldDB" id="A0A4S2GZ70"/>
<evidence type="ECO:0000256" key="1">
    <source>
        <dbReference type="SAM" id="Phobius"/>
    </source>
</evidence>